<dbReference type="InterPro" id="IPR036878">
    <property type="entry name" value="Glu_permease_IIB"/>
</dbReference>
<dbReference type="Gene3D" id="3.30.1360.60">
    <property type="entry name" value="Glucose permease domain IIB"/>
    <property type="match status" value="1"/>
</dbReference>
<reference evidence="15 16" key="1">
    <citation type="submission" date="2014-12" db="EMBL/GenBank/DDBJ databases">
        <title>Draft genome sequences of 29 type strains of Enterococci.</title>
        <authorList>
            <person name="Zhong Z."/>
            <person name="Sun Z."/>
            <person name="Liu W."/>
            <person name="Zhang W."/>
            <person name="Zhang H."/>
        </authorList>
    </citation>
    <scope>NUCLEOTIDE SEQUENCE [LARGE SCALE GENOMIC DNA]</scope>
    <source>
        <strain evidence="15 16">DSM 21207</strain>
    </source>
</reference>
<dbReference type="Proteomes" id="UP000182835">
    <property type="component" value="Unassembled WGS sequence"/>
</dbReference>
<evidence type="ECO:0000256" key="5">
    <source>
        <dbReference type="ARBA" id="ARBA00022679"/>
    </source>
</evidence>
<dbReference type="CDD" id="cd00212">
    <property type="entry name" value="PTS_IIB_glc"/>
    <property type="match status" value="1"/>
</dbReference>
<feature type="transmembrane region" description="Helical" evidence="12">
    <location>
        <begin position="186"/>
        <end position="206"/>
    </location>
</feature>
<evidence type="ECO:0000256" key="12">
    <source>
        <dbReference type="SAM" id="Phobius"/>
    </source>
</evidence>
<evidence type="ECO:0000313" key="16">
    <source>
        <dbReference type="Proteomes" id="UP000182835"/>
    </source>
</evidence>
<dbReference type="PANTHER" id="PTHR30009:SF20">
    <property type="entry name" value="PTS SYSTEM GLUCOSE-SPECIFIC EIICB COMPONENT-RELATED"/>
    <property type="match status" value="1"/>
</dbReference>
<dbReference type="Pfam" id="PF00367">
    <property type="entry name" value="PTS_EIIB"/>
    <property type="match status" value="1"/>
</dbReference>
<evidence type="ECO:0000259" key="14">
    <source>
        <dbReference type="PROSITE" id="PS51103"/>
    </source>
</evidence>
<evidence type="ECO:0000256" key="4">
    <source>
        <dbReference type="ARBA" id="ARBA00022597"/>
    </source>
</evidence>
<dbReference type="GO" id="GO:0009401">
    <property type="term" value="P:phosphoenolpyruvate-dependent sugar phosphotransferase system"/>
    <property type="evidence" value="ECO:0007669"/>
    <property type="project" value="UniProtKB-KW"/>
</dbReference>
<evidence type="ECO:0000313" key="15">
    <source>
        <dbReference type="EMBL" id="OJG15714.1"/>
    </source>
</evidence>
<dbReference type="InterPro" id="IPR003352">
    <property type="entry name" value="PTS_EIIC"/>
</dbReference>
<dbReference type="GO" id="GO:0090563">
    <property type="term" value="F:protein-phosphocysteine-sugar phosphotransferase activity"/>
    <property type="evidence" value="ECO:0007669"/>
    <property type="project" value="TreeGrafter"/>
</dbReference>
<dbReference type="GO" id="GO:0008982">
    <property type="term" value="F:protein-N(PI)-phosphohistidine-sugar phosphotransferase activity"/>
    <property type="evidence" value="ECO:0007669"/>
    <property type="project" value="InterPro"/>
</dbReference>
<feature type="transmembrane region" description="Helical" evidence="12">
    <location>
        <begin position="346"/>
        <end position="372"/>
    </location>
</feature>
<dbReference type="PROSITE" id="PS51103">
    <property type="entry name" value="PTS_EIIC_TYPE_1"/>
    <property type="match status" value="1"/>
</dbReference>
<feature type="transmembrane region" description="Helical" evidence="12">
    <location>
        <begin position="295"/>
        <end position="315"/>
    </location>
</feature>
<feature type="active site" description="Phosphocysteine intermediate; for EIIB activity" evidence="11">
    <location>
        <position position="477"/>
    </location>
</feature>
<feature type="transmembrane region" description="Helical" evidence="12">
    <location>
        <begin position="102"/>
        <end position="122"/>
    </location>
</feature>
<dbReference type="NCBIfam" id="TIGR00826">
    <property type="entry name" value="EIIB_glc"/>
    <property type="match status" value="1"/>
</dbReference>
<comment type="subcellular location">
    <subcellularLocation>
        <location evidence="1">Cell membrane</location>
        <topology evidence="1">Multi-pass membrane protein</topology>
    </subcellularLocation>
</comment>
<dbReference type="NCBIfam" id="NF007509">
    <property type="entry name" value="PRK10110.1"/>
    <property type="match status" value="1"/>
</dbReference>
<accession>A0A1L8R7I3</accession>
<gene>
    <name evidence="15" type="ORF">RU96_GL002019</name>
</gene>
<feature type="transmembrane region" description="Helical" evidence="12">
    <location>
        <begin position="142"/>
        <end position="165"/>
    </location>
</feature>
<feature type="transmembrane region" description="Helical" evidence="12">
    <location>
        <begin position="321"/>
        <end position="339"/>
    </location>
</feature>
<feature type="domain" description="PTS EIIB type-1" evidence="13">
    <location>
        <begin position="455"/>
        <end position="535"/>
    </location>
</feature>
<dbReference type="PROSITE" id="PS51098">
    <property type="entry name" value="PTS_EIIB_TYPE_1"/>
    <property type="match status" value="1"/>
</dbReference>
<dbReference type="InterPro" id="IPR011301">
    <property type="entry name" value="PTS_Mal/Glc-sp_IIBC_component"/>
</dbReference>
<feature type="transmembrane region" description="Helical" evidence="12">
    <location>
        <begin position="67"/>
        <end position="90"/>
    </location>
</feature>
<protein>
    <submittedName>
        <fullName evidence="15">PTS system, maltose and glucose-specific IIBC component</fullName>
    </submittedName>
</protein>
<comment type="caution">
    <text evidence="15">The sequence shown here is derived from an EMBL/GenBank/DDBJ whole genome shotgun (WGS) entry which is preliminary data.</text>
</comment>
<dbReference type="InterPro" id="IPR001996">
    <property type="entry name" value="PTS_IIB_1"/>
</dbReference>
<keyword evidence="6" id="KW-0598">Phosphotransferase system</keyword>
<evidence type="ECO:0000256" key="7">
    <source>
        <dbReference type="ARBA" id="ARBA00022692"/>
    </source>
</evidence>
<dbReference type="AlphaFoldDB" id="A0A1L8R7I3"/>
<dbReference type="SUPFAM" id="SSF55604">
    <property type="entry name" value="Glucose permease domain IIB"/>
    <property type="match status" value="1"/>
</dbReference>
<name>A0A1L8R7I3_9ENTE</name>
<dbReference type="InterPro" id="IPR050429">
    <property type="entry name" value="PTS_Glucose_EIICBA"/>
</dbReference>
<keyword evidence="10 12" id="KW-0472">Membrane</keyword>
<keyword evidence="7 12" id="KW-0812">Transmembrane</keyword>
<dbReference type="InterPro" id="IPR018113">
    <property type="entry name" value="PTrfase_EIIB_Cys"/>
</dbReference>
<evidence type="ECO:0000256" key="8">
    <source>
        <dbReference type="ARBA" id="ARBA00022777"/>
    </source>
</evidence>
<dbReference type="InterPro" id="IPR013013">
    <property type="entry name" value="PTS_EIIC_1"/>
</dbReference>
<evidence type="ECO:0000256" key="11">
    <source>
        <dbReference type="PROSITE-ProRule" id="PRU00421"/>
    </source>
</evidence>
<evidence type="ECO:0000259" key="13">
    <source>
        <dbReference type="PROSITE" id="PS51098"/>
    </source>
</evidence>
<dbReference type="PANTHER" id="PTHR30009">
    <property type="entry name" value="CYTOCHROME C-TYPE SYNTHESIS PROTEIN AND PTS TRANSMEMBRANE COMPONENT"/>
    <property type="match status" value="1"/>
</dbReference>
<evidence type="ECO:0000256" key="9">
    <source>
        <dbReference type="ARBA" id="ARBA00022989"/>
    </source>
</evidence>
<dbReference type="STRING" id="317010.RU96_GL002019"/>
<dbReference type="GO" id="GO:0005886">
    <property type="term" value="C:plasma membrane"/>
    <property type="evidence" value="ECO:0007669"/>
    <property type="project" value="UniProtKB-SubCell"/>
</dbReference>
<feature type="transmembrane region" description="Helical" evidence="12">
    <location>
        <begin position="218"/>
        <end position="238"/>
    </location>
</feature>
<evidence type="ECO:0000256" key="3">
    <source>
        <dbReference type="ARBA" id="ARBA00022475"/>
    </source>
</evidence>
<dbReference type="GO" id="GO:0016301">
    <property type="term" value="F:kinase activity"/>
    <property type="evidence" value="ECO:0007669"/>
    <property type="project" value="UniProtKB-KW"/>
</dbReference>
<keyword evidence="4" id="KW-0762">Sugar transport</keyword>
<sequence>MKMSNAATVSRTLRTRVLSFLQELGKTFMFPVSTLAFMGILVGLGSSVTSAAMIEKLPFLGNDIIQFIFSFMNTVGGFGFTYLPVMFAMAIPFGMCKRNKGVGAIAAFAGYVAMNLSINFLLNYRGELADADNMKIAGQNMVLGIQSIEMGVLGGIIVGLIVYALQEKFQDIRLPDAFSFFGGIRFIPIISVLVLGLVGLIVPFTWPVLQSGIEALGNGIQGAGIFGPFLYGLGVLLLKPFGMHHILLALVRFTEAGGTQVVDGKPISGALNIFYAELNAGAPISHQATAFLSQGFMPTFMFGLPAICLAIYLTAYKKNRPGIKGILISAVLVAVVTGISEPTEFLFLFLAPSLYLFHSVMSGAALMVMSLIGVNIGNTDGGILDWLIFGIMQGNETKWYLLIPVGIVWFAIYFFVFRWYILKHNLETPGREEDEVALADGVTAKPKTFTKGNGIYDPGVILEALGGKSNVTSLDNCVTRLRLQLKDKSLMDKATLKKAGALAIVELDDHNVQVVIGAQVQTVKNGIEEMMVSLA</sequence>
<evidence type="ECO:0000256" key="10">
    <source>
        <dbReference type="ARBA" id="ARBA00023136"/>
    </source>
</evidence>
<proteinExistence type="predicted"/>
<evidence type="ECO:0000256" key="2">
    <source>
        <dbReference type="ARBA" id="ARBA00022448"/>
    </source>
</evidence>
<feature type="transmembrane region" description="Helical" evidence="12">
    <location>
        <begin position="399"/>
        <end position="421"/>
    </location>
</feature>
<dbReference type="NCBIfam" id="TIGR02004">
    <property type="entry name" value="PTS-IIBC-malX"/>
    <property type="match status" value="1"/>
</dbReference>
<dbReference type="EMBL" id="JXKG01000005">
    <property type="protein sequence ID" value="OJG15714.1"/>
    <property type="molecule type" value="Genomic_DNA"/>
</dbReference>
<dbReference type="PROSITE" id="PS01035">
    <property type="entry name" value="PTS_EIIB_TYPE_1_CYS"/>
    <property type="match status" value="1"/>
</dbReference>
<keyword evidence="5" id="KW-0808">Transferase</keyword>
<keyword evidence="2" id="KW-0813">Transport</keyword>
<keyword evidence="3" id="KW-1003">Cell membrane</keyword>
<evidence type="ECO:0000256" key="1">
    <source>
        <dbReference type="ARBA" id="ARBA00004651"/>
    </source>
</evidence>
<keyword evidence="9 12" id="KW-1133">Transmembrane helix</keyword>
<organism evidence="15 16">
    <name type="scientific">Enterococcus canintestini</name>
    <dbReference type="NCBI Taxonomy" id="317010"/>
    <lineage>
        <taxon>Bacteria</taxon>
        <taxon>Bacillati</taxon>
        <taxon>Bacillota</taxon>
        <taxon>Bacilli</taxon>
        <taxon>Lactobacillales</taxon>
        <taxon>Enterococcaceae</taxon>
        <taxon>Enterococcus</taxon>
    </lineage>
</organism>
<dbReference type="Pfam" id="PF02378">
    <property type="entry name" value="PTS_EIIC"/>
    <property type="match status" value="1"/>
</dbReference>
<evidence type="ECO:0000256" key="6">
    <source>
        <dbReference type="ARBA" id="ARBA00022683"/>
    </source>
</evidence>
<feature type="domain" description="PTS EIIC type-1" evidence="14">
    <location>
        <begin position="15"/>
        <end position="433"/>
    </location>
</feature>
<keyword evidence="8" id="KW-0418">Kinase</keyword>